<sequence length="154" mass="16858">MCCLLAASADLRLMFFSSLRISSSLETTCSSYLIELFSLSHASMLPLRSSISASARALSSLNLISMLERSCNDLDRAPFSAADLRSSCSKFAIFASSSPLILSNCLVFERATSCIFRSCSSLRFRICRIHSLRAPSKCVARSSAVSFKRVTDSR</sequence>
<organism evidence="1 2">
    <name type="scientific">Vigna mungo</name>
    <name type="common">Black gram</name>
    <name type="synonym">Phaseolus mungo</name>
    <dbReference type="NCBI Taxonomy" id="3915"/>
    <lineage>
        <taxon>Eukaryota</taxon>
        <taxon>Viridiplantae</taxon>
        <taxon>Streptophyta</taxon>
        <taxon>Embryophyta</taxon>
        <taxon>Tracheophyta</taxon>
        <taxon>Spermatophyta</taxon>
        <taxon>Magnoliopsida</taxon>
        <taxon>eudicotyledons</taxon>
        <taxon>Gunneridae</taxon>
        <taxon>Pentapetalae</taxon>
        <taxon>rosids</taxon>
        <taxon>fabids</taxon>
        <taxon>Fabales</taxon>
        <taxon>Fabaceae</taxon>
        <taxon>Papilionoideae</taxon>
        <taxon>50 kb inversion clade</taxon>
        <taxon>NPAAA clade</taxon>
        <taxon>indigoferoid/millettioid clade</taxon>
        <taxon>Phaseoleae</taxon>
        <taxon>Vigna</taxon>
    </lineage>
</organism>
<gene>
    <name evidence="1" type="ORF">V8G54_006246</name>
</gene>
<dbReference type="EMBL" id="CP144699">
    <property type="protein sequence ID" value="WVZ18924.1"/>
    <property type="molecule type" value="Genomic_DNA"/>
</dbReference>
<accession>A0AAQ3S4D5</accession>
<keyword evidence="2" id="KW-1185">Reference proteome</keyword>
<dbReference type="Proteomes" id="UP001374535">
    <property type="component" value="Chromosome 2"/>
</dbReference>
<evidence type="ECO:0000313" key="2">
    <source>
        <dbReference type="Proteomes" id="UP001374535"/>
    </source>
</evidence>
<dbReference type="AlphaFoldDB" id="A0AAQ3S4D5"/>
<evidence type="ECO:0000313" key="1">
    <source>
        <dbReference type="EMBL" id="WVZ18924.1"/>
    </source>
</evidence>
<name>A0AAQ3S4D5_VIGMU</name>
<protein>
    <submittedName>
        <fullName evidence="1">Uncharacterized protein</fullName>
    </submittedName>
</protein>
<reference evidence="1 2" key="1">
    <citation type="journal article" date="2023" name="Life. Sci Alliance">
        <title>Evolutionary insights into 3D genome organization and epigenetic landscape of Vigna mungo.</title>
        <authorList>
            <person name="Junaid A."/>
            <person name="Singh B."/>
            <person name="Bhatia S."/>
        </authorList>
    </citation>
    <scope>NUCLEOTIDE SEQUENCE [LARGE SCALE GENOMIC DNA]</scope>
    <source>
        <strain evidence="1">Urdbean</strain>
    </source>
</reference>
<proteinExistence type="predicted"/>